<feature type="domain" description="Lipid II isoglutaminyl synthase (glutamine-hydrolyzing) subunit MurT C-terminal" evidence="3">
    <location>
        <begin position="320"/>
        <end position="430"/>
    </location>
</feature>
<proteinExistence type="inferred from homology"/>
<comment type="similarity">
    <text evidence="1">Belongs to the MurCDEF family. MurT subfamily.</text>
</comment>
<keyword evidence="5" id="KW-1185">Reference proteome</keyword>
<keyword evidence="1" id="KW-0067">ATP-binding</keyword>
<sequence>MRFRLAIILGKIVRFGLRLLGRSATALPGNIALKIYPNLLKVIDKRCKKKIIITGTNGKTTTNNLISYILKGKFKNVLSNLRGANMAQGVASAFIADFKDKYDWGVFEIDEGSLDDVLNYINPDFVVVTNFFRDQLDRYGEIENTVALVKNVLKKKKNLKLVLNADDPLVAQFNDLEHEKIFYGVNKNKFSSEKGKVVETWYCPKCGAKMDYKFFNYGHLGEYKCNNCGFKNPERKYLVDNVKFDGKFTFDVRYNGKITKDISFRYEGIYNLYNCCAAFATCCELGLDPNIIKERISNFTYRLGRMEEIAYKNKIIKIALAKNPIGLTEVIRTIKQDENKKTLVFILNDNPADGEDVSWIWDADFSELKKIKNINSIICSGIRAEDIALRIKYANVPTDLIEIDDNIKSAIKKGIMTKVKRVYIIPTYTAVFESRDIVLELVKK</sequence>
<dbReference type="Pfam" id="PF08245">
    <property type="entry name" value="Mur_ligase_M"/>
    <property type="match status" value="1"/>
</dbReference>
<dbReference type="HOGENOM" id="CLU_041534_0_0_2"/>
<feature type="domain" description="Mur ligase central" evidence="2">
    <location>
        <begin position="53"/>
        <end position="201"/>
    </location>
</feature>
<dbReference type="EC" id="6.3.5.13" evidence="1"/>
<accession>E3GWS6</accession>
<dbReference type="GO" id="GO:0016881">
    <property type="term" value="F:acid-amino acid ligase activity"/>
    <property type="evidence" value="ECO:0007669"/>
    <property type="project" value="InterPro"/>
</dbReference>
<keyword evidence="1" id="KW-0862">Zinc</keyword>
<feature type="binding site" evidence="1">
    <location>
        <position position="228"/>
    </location>
    <ligand>
        <name>Zn(2+)</name>
        <dbReference type="ChEBI" id="CHEBI:29105"/>
    </ligand>
</feature>
<dbReference type="GO" id="GO:0140282">
    <property type="term" value="F:carbon-nitrogen ligase activity on lipid II"/>
    <property type="evidence" value="ECO:0007669"/>
    <property type="project" value="UniProtKB-UniRule"/>
</dbReference>
<dbReference type="PANTHER" id="PTHR23135:SF7">
    <property type="entry name" value="LIPID II ISOGLUTAMINYL SYNTHASE (GLUTAMINE-HYDROLYZING) SUBUNIT MURT"/>
    <property type="match status" value="1"/>
</dbReference>
<dbReference type="EMBL" id="CP002278">
    <property type="protein sequence ID" value="ADP77995.1"/>
    <property type="molecule type" value="Genomic_DNA"/>
</dbReference>
<dbReference type="UniPathway" id="UPA00219"/>
<dbReference type="Pfam" id="PF08353">
    <property type="entry name" value="MurT_C"/>
    <property type="match status" value="1"/>
</dbReference>
<keyword evidence="1" id="KW-0436">Ligase</keyword>
<dbReference type="AlphaFoldDB" id="E3GWS6"/>
<dbReference type="STRING" id="523846.Mfer_1209"/>
<keyword evidence="1" id="KW-0961">Cell wall biogenesis/degradation</keyword>
<feature type="active site" evidence="1">
    <location>
        <position position="356"/>
    </location>
</feature>
<feature type="binding site" evidence="1">
    <location>
        <position position="225"/>
    </location>
    <ligand>
        <name>Zn(2+)</name>
        <dbReference type="ChEBI" id="CHEBI:29105"/>
    </ligand>
</feature>
<dbReference type="KEGG" id="mfv:Mfer_1209"/>
<keyword evidence="1" id="KW-0133">Cell shape</keyword>
<organism evidence="4 5">
    <name type="scientific">Methanothermus fervidus (strain ATCC 43054 / DSM 2088 / JCM 10308 / V24 S)</name>
    <dbReference type="NCBI Taxonomy" id="523846"/>
    <lineage>
        <taxon>Archaea</taxon>
        <taxon>Methanobacteriati</taxon>
        <taxon>Methanobacteriota</taxon>
        <taxon>Methanomada group</taxon>
        <taxon>Methanobacteria</taxon>
        <taxon>Methanobacteriales</taxon>
        <taxon>Methanothermaceae</taxon>
        <taxon>Methanothermus</taxon>
    </lineage>
</organism>
<keyword evidence="1" id="KW-0479">Metal-binding</keyword>
<comment type="pathway">
    <text evidence="1">Cell wall biogenesis; peptidoglycan biosynthesis.</text>
</comment>
<comment type="catalytic activity">
    <reaction evidence="1">
        <text>beta-D-GlcNAc-(1-&gt;4)-Mur2Ac(oyl-L-Ala-gamma-D-Glu-L-Lys-D-Ala-D-Ala)-di-trans,octa-cis-undecaprenyl diphosphate + ATP = beta-D-GlcNAc-(1-&gt;4)-Mur2Ac(oyl-L-Ala-gamma-D-O-P-Glu-L-Lys-D-Ala-D-Ala)-di-trans,octa-cis-undecaprenyl diphosphate + ADP</text>
        <dbReference type="Rhea" id="RHEA:59488"/>
        <dbReference type="ChEBI" id="CHEBI:30616"/>
        <dbReference type="ChEBI" id="CHEBI:60033"/>
        <dbReference type="ChEBI" id="CHEBI:143132"/>
        <dbReference type="ChEBI" id="CHEBI:456216"/>
    </reaction>
</comment>
<comment type="catalytic activity">
    <reaction evidence="1">
        <text>beta-D-GlcNAc-(1-&gt;4)-Mur2Ac(oyl-L-Ala-gamma-D-Glu-L-Lys-D-Ala-D-Ala)-di-trans,octa-cis-undecaprenyl diphosphate + L-glutamine + ATP + H2O = beta-D-GlcNAc-(1-&gt;4)-Mur2Ac(oyl-L-Ala-D-isoglutaminyl-L-Lys-D-Ala-D-Ala)-di-trans,octa-cis-undecaprenyl diphosphate + L-glutamate + ADP + phosphate + H(+)</text>
        <dbReference type="Rhea" id="RHEA:57928"/>
        <dbReference type="ChEBI" id="CHEBI:15377"/>
        <dbReference type="ChEBI" id="CHEBI:15378"/>
        <dbReference type="ChEBI" id="CHEBI:29985"/>
        <dbReference type="ChEBI" id="CHEBI:30616"/>
        <dbReference type="ChEBI" id="CHEBI:43474"/>
        <dbReference type="ChEBI" id="CHEBI:58359"/>
        <dbReference type="ChEBI" id="CHEBI:60033"/>
        <dbReference type="ChEBI" id="CHEBI:62233"/>
        <dbReference type="ChEBI" id="CHEBI:456216"/>
        <dbReference type="EC" id="6.3.5.13"/>
    </reaction>
</comment>
<dbReference type="InterPro" id="IPR013221">
    <property type="entry name" value="Mur_ligase_cen"/>
</dbReference>
<dbReference type="Gene3D" id="3.40.1190.10">
    <property type="entry name" value="Mur-like, catalytic domain"/>
    <property type="match status" value="1"/>
</dbReference>
<dbReference type="GO" id="GO:0008360">
    <property type="term" value="P:regulation of cell shape"/>
    <property type="evidence" value="ECO:0007669"/>
    <property type="project" value="UniProtKB-KW"/>
</dbReference>
<reference evidence="4 5" key="1">
    <citation type="journal article" date="2010" name="Stand. Genomic Sci.">
        <title>Complete genome sequence of Methanothermus fervidus type strain (V24S).</title>
        <authorList>
            <person name="Anderson I."/>
            <person name="Djao O.D."/>
            <person name="Misra M."/>
            <person name="Chertkov O."/>
            <person name="Nolan M."/>
            <person name="Lucas S."/>
            <person name="Lapidus A."/>
            <person name="Del Rio T.G."/>
            <person name="Tice H."/>
            <person name="Cheng J.F."/>
            <person name="Tapia R."/>
            <person name="Han C."/>
            <person name="Goodwin L."/>
            <person name="Pitluck S."/>
            <person name="Liolios K."/>
            <person name="Ivanova N."/>
            <person name="Mavromatis K."/>
            <person name="Mikhailova N."/>
            <person name="Pati A."/>
            <person name="Brambilla E."/>
            <person name="Chen A."/>
            <person name="Palaniappan K."/>
            <person name="Land M."/>
            <person name="Hauser L."/>
            <person name="Chang Y.J."/>
            <person name="Jeffries C.D."/>
            <person name="Sikorski J."/>
            <person name="Spring S."/>
            <person name="Rohde M."/>
            <person name="Eichinger K."/>
            <person name="Huber H."/>
            <person name="Wirth R."/>
            <person name="Goker M."/>
            <person name="Detter J.C."/>
            <person name="Woyke T."/>
            <person name="Bristow J."/>
            <person name="Eisen J.A."/>
            <person name="Markowitz V."/>
            <person name="Hugenholtz P."/>
            <person name="Klenk H.P."/>
            <person name="Kyrpides N.C."/>
        </authorList>
    </citation>
    <scope>NUCLEOTIDE SEQUENCE [LARGE SCALE GENOMIC DNA]</scope>
    <source>
        <strain evidence="5">ATCC 43054 / DSM 2088 / JCM 10308 / V24 S</strain>
    </source>
</reference>
<feature type="binding site" evidence="1">
    <location>
        <position position="203"/>
    </location>
    <ligand>
        <name>Zn(2+)</name>
        <dbReference type="ChEBI" id="CHEBI:29105"/>
    </ligand>
</feature>
<dbReference type="GO" id="GO:0005524">
    <property type="term" value="F:ATP binding"/>
    <property type="evidence" value="ECO:0007669"/>
    <property type="project" value="UniProtKB-UniRule"/>
</dbReference>
<comment type="subunit">
    <text evidence="1">Forms a heterodimer with GatD.</text>
</comment>
<protein>
    <recommendedName>
        <fullName evidence="1">Lipid II isoglutaminyl synthase (glutamine-hydrolyzing) subunit MurT</fullName>
        <ecNumber evidence="1">6.3.5.13</ecNumber>
    </recommendedName>
</protein>
<dbReference type="GO" id="GO:0071555">
    <property type="term" value="P:cell wall organization"/>
    <property type="evidence" value="ECO:0007669"/>
    <property type="project" value="UniProtKB-KW"/>
</dbReference>
<dbReference type="HAMAP" id="MF_02214">
    <property type="entry name" value="Lipid_II_synth_MurT"/>
    <property type="match status" value="1"/>
</dbReference>
<comment type="catalytic activity">
    <reaction evidence="1">
        <text>beta-D-GlcNAc-(1-&gt;4)-Mur2Ac(oyl-L-Ala-gamma-D-O-P-Glu-L-Lys-D-Ala-D-Ala)-di-trans,octa-cis-undecaprenyl diphosphate + NH4(+) = beta-D-GlcNAc-(1-&gt;4)-Mur2Ac(oyl-L-Ala-D-isoglutaminyl-L-Lys-D-Ala-D-Ala)-di-trans,octa-cis-undecaprenyl diphosphate + phosphate + H(+)</text>
        <dbReference type="Rhea" id="RHEA:57932"/>
        <dbReference type="ChEBI" id="CHEBI:15378"/>
        <dbReference type="ChEBI" id="CHEBI:28938"/>
        <dbReference type="ChEBI" id="CHEBI:43474"/>
        <dbReference type="ChEBI" id="CHEBI:62233"/>
        <dbReference type="ChEBI" id="CHEBI:143132"/>
    </reaction>
</comment>
<evidence type="ECO:0000313" key="5">
    <source>
        <dbReference type="Proteomes" id="UP000002315"/>
    </source>
</evidence>
<dbReference type="InterPro" id="IPR013564">
    <property type="entry name" value="MurT_C"/>
</dbReference>
<evidence type="ECO:0000313" key="4">
    <source>
        <dbReference type="EMBL" id="ADP77995.1"/>
    </source>
</evidence>
<feature type="binding site" evidence="1">
    <location>
        <position position="206"/>
    </location>
    <ligand>
        <name>Zn(2+)</name>
        <dbReference type="ChEBI" id="CHEBI:29105"/>
    </ligand>
</feature>
<gene>
    <name evidence="1" type="primary">murT</name>
    <name evidence="4" type="ordered locus">Mfer_1209</name>
</gene>
<comment type="function">
    <text evidence="1">The lipid II isoglutaminyl synthase complex catalyzes the formation of alpha-D-isoglutamine in the cell wall lipid II stem peptide. The MurT subunit catalyzes the ATP-dependent amidation of D-glutamate residue of lipid II, converting it to an isoglutamine residue.</text>
</comment>
<keyword evidence="1" id="KW-0573">Peptidoglycan synthesis</keyword>
<name>E3GWS6_METFV</name>
<dbReference type="GO" id="GO:0008270">
    <property type="term" value="F:zinc ion binding"/>
    <property type="evidence" value="ECO:0007669"/>
    <property type="project" value="UniProtKB-UniRule"/>
</dbReference>
<dbReference type="SUPFAM" id="SSF53623">
    <property type="entry name" value="MurD-like peptide ligases, catalytic domain"/>
    <property type="match status" value="1"/>
</dbReference>
<evidence type="ECO:0000259" key="3">
    <source>
        <dbReference type="Pfam" id="PF08353"/>
    </source>
</evidence>
<dbReference type="InterPro" id="IPR043703">
    <property type="entry name" value="Lipid_II_synth_MurT"/>
</dbReference>
<evidence type="ECO:0000256" key="1">
    <source>
        <dbReference type="HAMAP-Rule" id="MF_02214"/>
    </source>
</evidence>
<keyword evidence="1" id="KW-0547">Nucleotide-binding</keyword>
<dbReference type="InterPro" id="IPR036565">
    <property type="entry name" value="Mur-like_cat_sf"/>
</dbReference>
<evidence type="ECO:0000259" key="2">
    <source>
        <dbReference type="Pfam" id="PF08245"/>
    </source>
</evidence>
<dbReference type="OrthoDB" id="74644at2157"/>
<dbReference type="Proteomes" id="UP000002315">
    <property type="component" value="Chromosome"/>
</dbReference>
<dbReference type="PANTHER" id="PTHR23135">
    <property type="entry name" value="MUR LIGASE FAMILY MEMBER"/>
    <property type="match status" value="1"/>
</dbReference>